<organism evidence="5 6">
    <name type="scientific">Anoxynatronum buryatiense</name>
    <dbReference type="NCBI Taxonomy" id="489973"/>
    <lineage>
        <taxon>Bacteria</taxon>
        <taxon>Bacillati</taxon>
        <taxon>Bacillota</taxon>
        <taxon>Clostridia</taxon>
        <taxon>Eubacteriales</taxon>
        <taxon>Clostridiaceae</taxon>
        <taxon>Anoxynatronum</taxon>
    </lineage>
</organism>
<dbReference type="SUPFAM" id="SSF55729">
    <property type="entry name" value="Acyl-CoA N-acyltransferases (Nat)"/>
    <property type="match status" value="1"/>
</dbReference>
<dbReference type="InterPro" id="IPR004821">
    <property type="entry name" value="Cyt_trans-like"/>
</dbReference>
<dbReference type="AlphaFoldDB" id="A0AA45WZK0"/>
<feature type="domain" description="N-acetyltransferase" evidence="4">
    <location>
        <begin position="1"/>
        <end position="141"/>
    </location>
</feature>
<dbReference type="Gene3D" id="3.40.630.30">
    <property type="match status" value="1"/>
</dbReference>
<name>A0AA45WZK0_9CLOT</name>
<gene>
    <name evidence="5" type="ORF">SAMN06296020_11711</name>
</gene>
<evidence type="ECO:0000256" key="3">
    <source>
        <dbReference type="PIRNR" id="PIRNR005751"/>
    </source>
</evidence>
<dbReference type="GO" id="GO:0016747">
    <property type="term" value="F:acyltransferase activity, transferring groups other than amino-acyl groups"/>
    <property type="evidence" value="ECO:0007669"/>
    <property type="project" value="InterPro"/>
</dbReference>
<dbReference type="InterPro" id="IPR005216">
    <property type="entry name" value="Citrate_lyase_ligase"/>
</dbReference>
<dbReference type="EMBL" id="FXUF01000017">
    <property type="protein sequence ID" value="SMP68473.1"/>
    <property type="molecule type" value="Genomic_DNA"/>
</dbReference>
<comment type="catalytic activity">
    <reaction evidence="3">
        <text>holo-[citrate lyase ACP] + acetate + ATP = acetyl-[citrate lyase ACP] + AMP + diphosphate</text>
        <dbReference type="Rhea" id="RHEA:23788"/>
        <dbReference type="Rhea" id="RHEA-COMP:10158"/>
        <dbReference type="Rhea" id="RHEA-COMP:13710"/>
        <dbReference type="ChEBI" id="CHEBI:30089"/>
        <dbReference type="ChEBI" id="CHEBI:30616"/>
        <dbReference type="ChEBI" id="CHEBI:33019"/>
        <dbReference type="ChEBI" id="CHEBI:82683"/>
        <dbReference type="ChEBI" id="CHEBI:137976"/>
        <dbReference type="ChEBI" id="CHEBI:456215"/>
        <dbReference type="EC" id="6.2.1.22"/>
    </reaction>
</comment>
<keyword evidence="6" id="KW-1185">Reference proteome</keyword>
<dbReference type="SMART" id="SM00764">
    <property type="entry name" value="Citrate_ly_lig"/>
    <property type="match status" value="1"/>
</dbReference>
<accession>A0AA45WZK0</accession>
<comment type="function">
    <text evidence="3">Acetylation of prosthetic group (2-(5''-phosphoribosyl)-3'-dephosphocoenzyme-A) of the gamma subunit of citrate lyase.</text>
</comment>
<proteinExistence type="predicted"/>
<keyword evidence="2 3" id="KW-0067">ATP-binding</keyword>
<sequence length="377" mass="41587">MNPYQYHETILLPDDTEALAPIISLVKSQGLHFETDVELTVALYEGTSLVGTGSLAGNVFKCLAVRCTHQGKGIAAAIVSRLISEAFDRGRTHLFVFTPSNNRAMFSELGFFEVVTVAPGVTLLENRRHGLAAYVDQLKQNQSLQPLKNCQNPDAVDLPPPASSGSKEVDAIAAIVMNANPFTLGHQYLVETAANDCDTLHLFVLSEERSSFPAEVRYQLVKEGTAHLNNVVVHRGGPYLISSATFPSYFIKDASAVNEIHCRLDLTLFGSRIAPPLGISKRFIGEEPYCLTTRHYNETMKSLLPEMGIEVVEIPRLTDTDTNGWISASRVRAALLENQIDLISQMVPASTLTFLLSDEGRHLVDTMQKKMQKNHRH</sequence>
<dbReference type="Gene3D" id="3.40.50.620">
    <property type="entry name" value="HUPs"/>
    <property type="match status" value="1"/>
</dbReference>
<dbReference type="PANTHER" id="PTHR40599:SF1">
    <property type="entry name" value="[CITRATE [PRO-3S]-LYASE] LIGASE"/>
    <property type="match status" value="1"/>
</dbReference>
<protein>
    <recommendedName>
        <fullName evidence="3">[Citrate [pro-3S]-lyase] ligase</fullName>
        <ecNumber evidence="3">6.2.1.22</ecNumber>
    </recommendedName>
</protein>
<evidence type="ECO:0000259" key="4">
    <source>
        <dbReference type="PROSITE" id="PS51186"/>
    </source>
</evidence>
<dbReference type="NCBIfam" id="TIGR00125">
    <property type="entry name" value="cyt_tran_rel"/>
    <property type="match status" value="1"/>
</dbReference>
<dbReference type="GO" id="GO:0005524">
    <property type="term" value="F:ATP binding"/>
    <property type="evidence" value="ECO:0007669"/>
    <property type="project" value="UniProtKB-UniRule"/>
</dbReference>
<evidence type="ECO:0000256" key="2">
    <source>
        <dbReference type="ARBA" id="ARBA00022840"/>
    </source>
</evidence>
<dbReference type="InterPro" id="IPR013166">
    <property type="entry name" value="Citrate_lyase_ligase_C"/>
</dbReference>
<dbReference type="PROSITE" id="PS51186">
    <property type="entry name" value="GNAT"/>
    <property type="match status" value="1"/>
</dbReference>
<evidence type="ECO:0000256" key="1">
    <source>
        <dbReference type="ARBA" id="ARBA00022741"/>
    </source>
</evidence>
<dbReference type="InterPro" id="IPR014729">
    <property type="entry name" value="Rossmann-like_a/b/a_fold"/>
</dbReference>
<dbReference type="PANTHER" id="PTHR40599">
    <property type="entry name" value="[CITRATE [PRO-3S]-LYASE] LIGASE"/>
    <property type="match status" value="1"/>
</dbReference>
<dbReference type="InterPro" id="IPR016181">
    <property type="entry name" value="Acyl_CoA_acyltransferase"/>
</dbReference>
<evidence type="ECO:0000313" key="5">
    <source>
        <dbReference type="EMBL" id="SMP68473.1"/>
    </source>
</evidence>
<dbReference type="SUPFAM" id="SSF52374">
    <property type="entry name" value="Nucleotidylyl transferase"/>
    <property type="match status" value="1"/>
</dbReference>
<dbReference type="EC" id="6.2.1.22" evidence="3"/>
<dbReference type="GO" id="GO:0008771">
    <property type="term" value="F:[citrate (pro-3S)-lyase] ligase activity"/>
    <property type="evidence" value="ECO:0007669"/>
    <property type="project" value="UniProtKB-EC"/>
</dbReference>
<dbReference type="PIRSF" id="PIRSF005751">
    <property type="entry name" value="Acet_citr_lig"/>
    <property type="match status" value="1"/>
</dbReference>
<keyword evidence="1 3" id="KW-0547">Nucleotide-binding</keyword>
<keyword evidence="3 5" id="KW-0436">Ligase</keyword>
<dbReference type="Proteomes" id="UP001158066">
    <property type="component" value="Unassembled WGS sequence"/>
</dbReference>
<comment type="caution">
    <text evidence="5">The sequence shown here is derived from an EMBL/GenBank/DDBJ whole genome shotgun (WGS) entry which is preliminary data.</text>
</comment>
<dbReference type="Pfam" id="PF00583">
    <property type="entry name" value="Acetyltransf_1"/>
    <property type="match status" value="1"/>
</dbReference>
<dbReference type="RefSeq" id="WP_283410506.1">
    <property type="nucleotide sequence ID" value="NZ_FXUF01000017.1"/>
</dbReference>
<evidence type="ECO:0000313" key="6">
    <source>
        <dbReference type="Proteomes" id="UP001158066"/>
    </source>
</evidence>
<reference evidence="5" key="1">
    <citation type="submission" date="2017-05" db="EMBL/GenBank/DDBJ databases">
        <authorList>
            <person name="Varghese N."/>
            <person name="Submissions S."/>
        </authorList>
    </citation>
    <scope>NUCLEOTIDE SEQUENCE</scope>
    <source>
        <strain evidence="5">Su22</strain>
    </source>
</reference>
<dbReference type="Pfam" id="PF08218">
    <property type="entry name" value="Citrate_ly_lig"/>
    <property type="match status" value="1"/>
</dbReference>
<dbReference type="InterPro" id="IPR000182">
    <property type="entry name" value="GNAT_dom"/>
</dbReference>